<dbReference type="AlphaFoldDB" id="A0AAD4SUG6"/>
<evidence type="ECO:0000313" key="2">
    <source>
        <dbReference type="Proteomes" id="UP001202328"/>
    </source>
</evidence>
<accession>A0AAD4SUG6</accession>
<proteinExistence type="predicted"/>
<protein>
    <submittedName>
        <fullName evidence="1">Uncharacterized protein</fullName>
    </submittedName>
</protein>
<comment type="caution">
    <text evidence="1">The sequence shown here is derived from an EMBL/GenBank/DDBJ whole genome shotgun (WGS) entry which is preliminary data.</text>
</comment>
<keyword evidence="2" id="KW-1185">Reference proteome</keyword>
<evidence type="ECO:0000313" key="1">
    <source>
        <dbReference type="EMBL" id="KAI3919852.1"/>
    </source>
</evidence>
<name>A0AAD4SUG6_9MAGN</name>
<reference evidence="1" key="1">
    <citation type="submission" date="2022-04" db="EMBL/GenBank/DDBJ databases">
        <title>A functionally conserved STORR gene fusion in Papaver species that diverged 16.8 million years ago.</title>
        <authorList>
            <person name="Catania T."/>
        </authorList>
    </citation>
    <scope>NUCLEOTIDE SEQUENCE</scope>
    <source>
        <strain evidence="1">S-188037</strain>
    </source>
</reference>
<dbReference type="EMBL" id="JAJJMB010008870">
    <property type="protein sequence ID" value="KAI3919852.1"/>
    <property type="molecule type" value="Genomic_DNA"/>
</dbReference>
<gene>
    <name evidence="1" type="ORF">MKW98_001108</name>
</gene>
<organism evidence="1 2">
    <name type="scientific">Papaver atlanticum</name>
    <dbReference type="NCBI Taxonomy" id="357466"/>
    <lineage>
        <taxon>Eukaryota</taxon>
        <taxon>Viridiplantae</taxon>
        <taxon>Streptophyta</taxon>
        <taxon>Embryophyta</taxon>
        <taxon>Tracheophyta</taxon>
        <taxon>Spermatophyta</taxon>
        <taxon>Magnoliopsida</taxon>
        <taxon>Ranunculales</taxon>
        <taxon>Papaveraceae</taxon>
        <taxon>Papaveroideae</taxon>
        <taxon>Papaver</taxon>
    </lineage>
</organism>
<sequence length="108" mass="12515">MDGKISSWIIESVFCFDTKLNKGRICFNEGTKYICTRQNLKTEVPITKLKSTTICKSSYLKIKVLLFYFRWVSSFIIIVFENNTVFSHCFLHIFAAVLQSVIHCGDFV</sequence>
<dbReference type="Proteomes" id="UP001202328">
    <property type="component" value="Unassembled WGS sequence"/>
</dbReference>